<proteinExistence type="predicted"/>
<name>A0A6C0BWG0_9ZZZZ</name>
<accession>A0A6C0BWG0</accession>
<dbReference type="AlphaFoldDB" id="A0A6C0BWG0"/>
<sequence length="177" mass="20822">MEKINVFDDFLSPEELEKCRKILSTPNWEYGHTSTTQIANNLSTPFWYMELVNYDFFTHQIKNKIEKTLNKKYRINRVYANGQTLGQDGIYHQDSINENDITFCIYITTIPKECLPDVNGHILFQIPKMENFIVGVEPLMNRAVSFPSVYYHKGTTFCRYVQNMRICVAFKLQEILV</sequence>
<reference evidence="1" key="1">
    <citation type="journal article" date="2020" name="Nature">
        <title>Giant virus diversity and host interactions through global metagenomics.</title>
        <authorList>
            <person name="Schulz F."/>
            <person name="Roux S."/>
            <person name="Paez-Espino D."/>
            <person name="Jungbluth S."/>
            <person name="Walsh D.A."/>
            <person name="Denef V.J."/>
            <person name="McMahon K.D."/>
            <person name="Konstantinidis K.T."/>
            <person name="Eloe-Fadrosh E.A."/>
            <person name="Kyrpides N.C."/>
            <person name="Woyke T."/>
        </authorList>
    </citation>
    <scope>NUCLEOTIDE SEQUENCE</scope>
    <source>
        <strain evidence="1">GVMAG-M-3300019093-7</strain>
    </source>
</reference>
<dbReference type="EMBL" id="MN739260">
    <property type="protein sequence ID" value="QHS95904.1"/>
    <property type="molecule type" value="Genomic_DNA"/>
</dbReference>
<evidence type="ECO:0000313" key="1">
    <source>
        <dbReference type="EMBL" id="QHS95904.1"/>
    </source>
</evidence>
<protein>
    <recommendedName>
        <fullName evidence="2">Prolyl 4-hydroxylase alpha subunit Fe(2+) 2OG dioxygenase domain-containing protein</fullName>
    </recommendedName>
</protein>
<organism evidence="1">
    <name type="scientific">viral metagenome</name>
    <dbReference type="NCBI Taxonomy" id="1070528"/>
    <lineage>
        <taxon>unclassified sequences</taxon>
        <taxon>metagenomes</taxon>
        <taxon>organismal metagenomes</taxon>
    </lineage>
</organism>
<evidence type="ECO:0008006" key="2">
    <source>
        <dbReference type="Google" id="ProtNLM"/>
    </source>
</evidence>